<protein>
    <recommendedName>
        <fullName evidence="3">LysM domain-containing protein</fullName>
    </recommendedName>
</protein>
<dbReference type="EMBL" id="JAPZBT010000002">
    <property type="protein sequence ID" value="KAJ5375385.1"/>
    <property type="molecule type" value="Genomic_DNA"/>
</dbReference>
<evidence type="ECO:0000313" key="1">
    <source>
        <dbReference type="EMBL" id="KAJ5375385.1"/>
    </source>
</evidence>
<reference evidence="1" key="1">
    <citation type="submission" date="2022-12" db="EMBL/GenBank/DDBJ databases">
        <authorList>
            <person name="Petersen C."/>
        </authorList>
    </citation>
    <scope>NUCLEOTIDE SEQUENCE</scope>
    <source>
        <strain evidence="1">IBT 3081</strain>
    </source>
</reference>
<reference evidence="1" key="2">
    <citation type="journal article" date="2023" name="IMA Fungus">
        <title>Comparative genomic study of the Penicillium genus elucidates a diverse pangenome and 15 lateral gene transfer events.</title>
        <authorList>
            <person name="Petersen C."/>
            <person name="Sorensen T."/>
            <person name="Nielsen M.R."/>
            <person name="Sondergaard T.E."/>
            <person name="Sorensen J.L."/>
            <person name="Fitzpatrick D.A."/>
            <person name="Frisvad J.C."/>
            <person name="Nielsen K.L."/>
        </authorList>
    </citation>
    <scope>NUCLEOTIDE SEQUENCE</scope>
    <source>
        <strain evidence="1">IBT 3081</strain>
    </source>
</reference>
<accession>A0A9W9VDD3</accession>
<gene>
    <name evidence="1" type="ORF">N7517_007391</name>
</gene>
<comment type="caution">
    <text evidence="1">The sequence shown here is derived from an EMBL/GenBank/DDBJ whole genome shotgun (WGS) entry which is preliminary data.</text>
</comment>
<dbReference type="GeneID" id="81464304"/>
<dbReference type="Gene3D" id="3.10.350.10">
    <property type="entry name" value="LysM domain"/>
    <property type="match status" value="1"/>
</dbReference>
<dbReference type="InterPro" id="IPR036779">
    <property type="entry name" value="LysM_dom_sf"/>
</dbReference>
<dbReference type="AlphaFoldDB" id="A0A9W9VDD3"/>
<dbReference type="Proteomes" id="UP001147752">
    <property type="component" value="Unassembled WGS sequence"/>
</dbReference>
<evidence type="ECO:0000313" key="2">
    <source>
        <dbReference type="Proteomes" id="UP001147752"/>
    </source>
</evidence>
<name>A0A9W9VDD3_9EURO</name>
<proteinExistence type="predicted"/>
<dbReference type="OrthoDB" id="5985073at2759"/>
<keyword evidence="2" id="KW-1185">Reference proteome</keyword>
<sequence>MLTIAKSVSVSTDRLLIYNGLPLSFYDTLIAGEKICLDNASKCVIRQVSSSDTCGSLTKLAGATIDDLMLQSWNPTIGRSCANIKTMVGKYICIGPPGQDGQFTPVAPSTTPPPVTTPTDKYTWGPAPDTITKTVNITTTWLFPTDDSLIPTHTATLPSNEDTEAMRERSKFCPFTDEYNSTKWDAGLGDEEYHLHSWDLDDECIEEHWDPSSI</sequence>
<organism evidence="1 2">
    <name type="scientific">Penicillium concentricum</name>
    <dbReference type="NCBI Taxonomy" id="293559"/>
    <lineage>
        <taxon>Eukaryota</taxon>
        <taxon>Fungi</taxon>
        <taxon>Dikarya</taxon>
        <taxon>Ascomycota</taxon>
        <taxon>Pezizomycotina</taxon>
        <taxon>Eurotiomycetes</taxon>
        <taxon>Eurotiomycetidae</taxon>
        <taxon>Eurotiales</taxon>
        <taxon>Aspergillaceae</taxon>
        <taxon>Penicillium</taxon>
    </lineage>
</organism>
<dbReference type="RefSeq" id="XP_056581371.1">
    <property type="nucleotide sequence ID" value="XM_056725121.1"/>
</dbReference>
<evidence type="ECO:0008006" key="3">
    <source>
        <dbReference type="Google" id="ProtNLM"/>
    </source>
</evidence>